<protein>
    <submittedName>
        <fullName evidence="2">Uncharacterized protein</fullName>
    </submittedName>
</protein>
<organism evidence="2 3">
    <name type="scientific">Knipowitschia caucasica</name>
    <name type="common">Caucasian dwarf goby</name>
    <name type="synonym">Pomatoschistus caucasicus</name>
    <dbReference type="NCBI Taxonomy" id="637954"/>
    <lineage>
        <taxon>Eukaryota</taxon>
        <taxon>Metazoa</taxon>
        <taxon>Chordata</taxon>
        <taxon>Craniata</taxon>
        <taxon>Vertebrata</taxon>
        <taxon>Euteleostomi</taxon>
        <taxon>Actinopterygii</taxon>
        <taxon>Neopterygii</taxon>
        <taxon>Teleostei</taxon>
        <taxon>Neoteleostei</taxon>
        <taxon>Acanthomorphata</taxon>
        <taxon>Gobiaria</taxon>
        <taxon>Gobiiformes</taxon>
        <taxon>Gobioidei</taxon>
        <taxon>Gobiidae</taxon>
        <taxon>Gobiinae</taxon>
        <taxon>Knipowitschia</taxon>
    </lineage>
</organism>
<accession>A0AAV2JHZ6</accession>
<evidence type="ECO:0000313" key="2">
    <source>
        <dbReference type="EMBL" id="CAL1575768.1"/>
    </source>
</evidence>
<evidence type="ECO:0000256" key="1">
    <source>
        <dbReference type="SAM" id="MobiDB-lite"/>
    </source>
</evidence>
<reference evidence="2 3" key="1">
    <citation type="submission" date="2024-04" db="EMBL/GenBank/DDBJ databases">
        <authorList>
            <person name="Waldvogel A.-M."/>
            <person name="Schoenle A."/>
        </authorList>
    </citation>
    <scope>NUCLEOTIDE SEQUENCE [LARGE SCALE GENOMIC DNA]</scope>
</reference>
<keyword evidence="3" id="KW-1185">Reference proteome</keyword>
<name>A0AAV2JHZ6_KNICA</name>
<dbReference type="AlphaFoldDB" id="A0AAV2JHZ6"/>
<dbReference type="Proteomes" id="UP001497482">
    <property type="component" value="Chromosome 12"/>
</dbReference>
<gene>
    <name evidence="2" type="ORF">KC01_LOCUS7270</name>
</gene>
<sequence>MISIHVHLGAHSIPYLPCLIQRTQSSPKRDRARVAPLDRRQLPVLKAADKTLDTTPITKRRRDAPQRGPNAPFTGLTCARGAAIASTANAAIAATFAGTQINCVSGKTICSSGCQIK</sequence>
<evidence type="ECO:0000313" key="3">
    <source>
        <dbReference type="Proteomes" id="UP001497482"/>
    </source>
</evidence>
<feature type="region of interest" description="Disordered" evidence="1">
    <location>
        <begin position="45"/>
        <end position="72"/>
    </location>
</feature>
<dbReference type="EMBL" id="OZ035834">
    <property type="protein sequence ID" value="CAL1575768.1"/>
    <property type="molecule type" value="Genomic_DNA"/>
</dbReference>
<proteinExistence type="predicted"/>